<reference evidence="2" key="2">
    <citation type="submission" date="2023-06" db="EMBL/GenBank/DDBJ databases">
        <authorList>
            <person name="Lucena T."/>
            <person name="Sun Q."/>
        </authorList>
    </citation>
    <scope>NUCLEOTIDE SEQUENCE</scope>
    <source>
        <strain evidence="2">CECT 7703</strain>
    </source>
</reference>
<dbReference type="RefSeq" id="WP_290333441.1">
    <property type="nucleotide sequence ID" value="NZ_JAUFPU010000018.1"/>
</dbReference>
<keyword evidence="1" id="KW-0175">Coiled coil</keyword>
<sequence>MPDTHTLSEENLVPFTAEPVTAGRLLVFAPHPDDEVFGCGGTLALHAATGAAIQVVVLTSGEHGEFGKDPAARRNESAQAASLLGYATPVFWGLPDRGVVCDEALVGRMLALMSEFAPELVFAPSVWEVHPDHVNTALAALEAFRRWAAPTARLLGYEVGSALQPNALFDITTTFAAKEAAMAVFASQLGVQRYDRQISGLNRFRSYTLAAAEAVEAFHVTEAEDCRHGLPDSLQGIAGYRRVIQHKLATSRPATVSVCLPEVTPALLPSLLADLAHQTHAAVEVLVDREVLAAAVLPAGLSEALAIVGVAEAHPGGLWGAASGHFGMVLRGGVRLLPDHLAKLLASLQDDDGAVLAVAACAADAHLAHAQEGLLPPAGSAAAWWPLAPLLPAAAYLFRLDGVVCPDAGAVQSDWVHALATAKYGRVLCLPQPTVHLLERLPVPDYQGVAAILARFGRNVGAETIRELLGVVSQIGAVQLARETALLTSLEQYAPAVVGLRRSLAERDTTLAQREATLAARDAELAHLLGDMASLRATIAAERHELAAQLAANGQLLAQQVALERDLGAERLAVAQAREASAQLQQQLQQAQVQAEQQRLEMAQRQAEQQAQAQLAQADALRWQAQQYEASRSWRWTRPLRWLTSFLAR</sequence>
<dbReference type="Pfam" id="PF02585">
    <property type="entry name" value="PIG-L"/>
    <property type="match status" value="1"/>
</dbReference>
<dbReference type="PANTHER" id="PTHR12993">
    <property type="entry name" value="N-ACETYLGLUCOSAMINYL-PHOSPHATIDYLINOSITOL DE-N-ACETYLASE-RELATED"/>
    <property type="match status" value="1"/>
</dbReference>
<reference evidence="2" key="1">
    <citation type="journal article" date="2014" name="Int. J. Syst. Evol. Microbiol.">
        <title>Complete genome of a new Firmicutes species belonging to the dominant human colonic microbiota ('Ruminococcus bicirculans') reveals two chromosomes and a selective capacity to utilize plant glucans.</title>
        <authorList>
            <consortium name="NISC Comparative Sequencing Program"/>
            <person name="Wegmann U."/>
            <person name="Louis P."/>
            <person name="Goesmann A."/>
            <person name="Henrissat B."/>
            <person name="Duncan S.H."/>
            <person name="Flint H.J."/>
        </authorList>
    </citation>
    <scope>NUCLEOTIDE SEQUENCE</scope>
    <source>
        <strain evidence="2">CECT 7703</strain>
    </source>
</reference>
<feature type="coiled-coil region" evidence="1">
    <location>
        <begin position="574"/>
        <end position="613"/>
    </location>
</feature>
<dbReference type="InterPro" id="IPR003737">
    <property type="entry name" value="GlcNAc_PI_deacetylase-related"/>
</dbReference>
<gene>
    <name evidence="2" type="ORF">QWZ03_14890</name>
</gene>
<evidence type="ECO:0000313" key="3">
    <source>
        <dbReference type="Proteomes" id="UP001180081"/>
    </source>
</evidence>
<accession>A0ABT8B8D8</accession>
<keyword evidence="3" id="KW-1185">Reference proteome</keyword>
<dbReference type="Gene3D" id="3.40.50.10320">
    <property type="entry name" value="LmbE-like"/>
    <property type="match status" value="1"/>
</dbReference>
<protein>
    <submittedName>
        <fullName evidence="2">PIG-L family deacetylase</fullName>
    </submittedName>
</protein>
<proteinExistence type="predicted"/>
<dbReference type="InterPro" id="IPR024078">
    <property type="entry name" value="LmbE-like_dom_sf"/>
</dbReference>
<dbReference type="PANTHER" id="PTHR12993:SF29">
    <property type="entry name" value="BLR3841 PROTEIN"/>
    <property type="match status" value="1"/>
</dbReference>
<comment type="caution">
    <text evidence="2">The sequence shown here is derived from an EMBL/GenBank/DDBJ whole genome shotgun (WGS) entry which is preliminary data.</text>
</comment>
<evidence type="ECO:0000313" key="2">
    <source>
        <dbReference type="EMBL" id="MDN3578052.1"/>
    </source>
</evidence>
<organism evidence="2 3">
    <name type="scientific">Chitinimonas viridis</name>
    <dbReference type="NCBI Taxonomy" id="664880"/>
    <lineage>
        <taxon>Bacteria</taxon>
        <taxon>Pseudomonadati</taxon>
        <taxon>Pseudomonadota</taxon>
        <taxon>Betaproteobacteria</taxon>
        <taxon>Neisseriales</taxon>
        <taxon>Chitinibacteraceae</taxon>
        <taxon>Chitinimonas</taxon>
    </lineage>
</organism>
<evidence type="ECO:0000256" key="1">
    <source>
        <dbReference type="SAM" id="Coils"/>
    </source>
</evidence>
<dbReference type="EMBL" id="JAUFPU010000018">
    <property type="protein sequence ID" value="MDN3578052.1"/>
    <property type="molecule type" value="Genomic_DNA"/>
</dbReference>
<name>A0ABT8B8D8_9NEIS</name>
<dbReference type="SUPFAM" id="SSF102588">
    <property type="entry name" value="LmbE-like"/>
    <property type="match status" value="1"/>
</dbReference>
<dbReference type="Proteomes" id="UP001180081">
    <property type="component" value="Unassembled WGS sequence"/>
</dbReference>